<protein>
    <submittedName>
        <fullName evidence="1">Uncharacterized protein</fullName>
    </submittedName>
</protein>
<reference evidence="1 2" key="1">
    <citation type="submission" date="2018-08" db="EMBL/GenBank/DDBJ databases">
        <title>Genomic investigation of the strawberry pathogen Phytophthora fragariae indicates pathogenicity is determined by transcriptional variation in three key races.</title>
        <authorList>
            <person name="Adams T.M."/>
            <person name="Armitage A.D."/>
            <person name="Sobczyk M.K."/>
            <person name="Bates H.J."/>
            <person name="Dunwell J.M."/>
            <person name="Nellist C.F."/>
            <person name="Harrison R.J."/>
        </authorList>
    </citation>
    <scope>NUCLEOTIDE SEQUENCE [LARGE SCALE GENOMIC DNA]</scope>
    <source>
        <strain evidence="1 2">BC-1</strain>
    </source>
</reference>
<dbReference type="AlphaFoldDB" id="A0A6A3X9G4"/>
<name>A0A6A3X9G4_9STRA</name>
<evidence type="ECO:0000313" key="1">
    <source>
        <dbReference type="EMBL" id="KAE9194816.1"/>
    </source>
</evidence>
<evidence type="ECO:0000313" key="2">
    <source>
        <dbReference type="Proteomes" id="UP000440367"/>
    </source>
</evidence>
<accession>A0A6A3X9G4</accession>
<proteinExistence type="predicted"/>
<comment type="caution">
    <text evidence="1">The sequence shown here is derived from an EMBL/GenBank/DDBJ whole genome shotgun (WGS) entry which is preliminary data.</text>
</comment>
<sequence>MLAQAKLAVAATTTIALTATFSLMKEYSSRLRGNHSCICTSFVNVHVFSAVVHSLNTVGFTTRHLDVLIGATEDHF</sequence>
<gene>
    <name evidence="1" type="ORF">PF002_g23493</name>
</gene>
<dbReference type="EMBL" id="QXGD01002027">
    <property type="protein sequence ID" value="KAE9194816.1"/>
    <property type="molecule type" value="Genomic_DNA"/>
</dbReference>
<organism evidence="1 2">
    <name type="scientific">Phytophthora fragariae</name>
    <dbReference type="NCBI Taxonomy" id="53985"/>
    <lineage>
        <taxon>Eukaryota</taxon>
        <taxon>Sar</taxon>
        <taxon>Stramenopiles</taxon>
        <taxon>Oomycota</taxon>
        <taxon>Peronosporomycetes</taxon>
        <taxon>Peronosporales</taxon>
        <taxon>Peronosporaceae</taxon>
        <taxon>Phytophthora</taxon>
    </lineage>
</organism>
<dbReference type="Proteomes" id="UP000440367">
    <property type="component" value="Unassembled WGS sequence"/>
</dbReference>